<name>A0A5N5Q857_9AGAM</name>
<evidence type="ECO:0000313" key="2">
    <source>
        <dbReference type="EMBL" id="KAB5587673.1"/>
    </source>
</evidence>
<feature type="compositionally biased region" description="Polar residues" evidence="1">
    <location>
        <begin position="114"/>
        <end position="126"/>
    </location>
</feature>
<proteinExistence type="predicted"/>
<feature type="compositionally biased region" description="Low complexity" evidence="1">
    <location>
        <begin position="129"/>
        <end position="142"/>
    </location>
</feature>
<keyword evidence="3" id="KW-1185">Reference proteome</keyword>
<dbReference type="Proteomes" id="UP000383932">
    <property type="component" value="Unassembled WGS sequence"/>
</dbReference>
<sequence length="258" mass="28413">MHSLQQAHYSNFVHTYYFQGSPALVTAHRHWCSLKGFGVDSPSEDSCEGLSVLEEKAPYSKEVVAETDIMANMIRATVCIHPSKAPASGQDLPPLPAIPSYCQLDPFKSGFDLSYSQGQEQTNSPAPISPSDTGATSASAPASPITHDIQDIIEPLQQLNLSTEPVLPHTSTPQLSTQDTDAELLNWWRFPSLPNWSPTIPLTLVPVPLESFQPVTEKFTILSEQGQQILAKASTLSEDNPRYHELLNMIYLPLFERA</sequence>
<gene>
    <name evidence="2" type="ORF">CTheo_8888</name>
</gene>
<evidence type="ECO:0000313" key="3">
    <source>
        <dbReference type="Proteomes" id="UP000383932"/>
    </source>
</evidence>
<feature type="region of interest" description="Disordered" evidence="1">
    <location>
        <begin position="113"/>
        <end position="142"/>
    </location>
</feature>
<comment type="caution">
    <text evidence="2">The sequence shown here is derived from an EMBL/GenBank/DDBJ whole genome shotgun (WGS) entry which is preliminary data.</text>
</comment>
<dbReference type="AlphaFoldDB" id="A0A5N5Q857"/>
<evidence type="ECO:0000256" key="1">
    <source>
        <dbReference type="SAM" id="MobiDB-lite"/>
    </source>
</evidence>
<protein>
    <submittedName>
        <fullName evidence="2">Uncharacterized protein</fullName>
    </submittedName>
</protein>
<reference evidence="2 3" key="1">
    <citation type="journal article" date="2019" name="Fungal Biol. Biotechnol.">
        <title>Draft genome sequence of fastidious pathogen Ceratobasidium theobromae, which causes vascular-streak dieback in Theobroma cacao.</title>
        <authorList>
            <person name="Ali S.S."/>
            <person name="Asman A."/>
            <person name="Shao J."/>
            <person name="Firmansyah A.P."/>
            <person name="Susilo A.W."/>
            <person name="Rosmana A."/>
            <person name="McMahon P."/>
            <person name="Junaid M."/>
            <person name="Guest D."/>
            <person name="Kheng T.Y."/>
            <person name="Meinhardt L.W."/>
            <person name="Bailey B.A."/>
        </authorList>
    </citation>
    <scope>NUCLEOTIDE SEQUENCE [LARGE SCALE GENOMIC DNA]</scope>
    <source>
        <strain evidence="2 3">CT2</strain>
    </source>
</reference>
<organism evidence="2 3">
    <name type="scientific">Ceratobasidium theobromae</name>
    <dbReference type="NCBI Taxonomy" id="1582974"/>
    <lineage>
        <taxon>Eukaryota</taxon>
        <taxon>Fungi</taxon>
        <taxon>Dikarya</taxon>
        <taxon>Basidiomycota</taxon>
        <taxon>Agaricomycotina</taxon>
        <taxon>Agaricomycetes</taxon>
        <taxon>Cantharellales</taxon>
        <taxon>Ceratobasidiaceae</taxon>
        <taxon>Ceratobasidium</taxon>
    </lineage>
</organism>
<accession>A0A5N5Q857</accession>
<dbReference type="EMBL" id="SSOP01000875">
    <property type="protein sequence ID" value="KAB5587673.1"/>
    <property type="molecule type" value="Genomic_DNA"/>
</dbReference>